<keyword evidence="3" id="KW-1185">Reference proteome</keyword>
<keyword evidence="2" id="KW-1133">Transmembrane helix</keyword>
<accession>A0AAF3FNM2</accession>
<feature type="transmembrane region" description="Helical" evidence="2">
    <location>
        <begin position="91"/>
        <end position="115"/>
    </location>
</feature>
<reference evidence="4" key="1">
    <citation type="submission" date="2024-02" db="UniProtKB">
        <authorList>
            <consortium name="WormBaseParasite"/>
        </authorList>
    </citation>
    <scope>IDENTIFICATION</scope>
</reference>
<evidence type="ECO:0000256" key="2">
    <source>
        <dbReference type="SAM" id="Phobius"/>
    </source>
</evidence>
<protein>
    <submittedName>
        <fullName evidence="4">Uncharacterized protein</fullName>
    </submittedName>
</protein>
<evidence type="ECO:0000313" key="4">
    <source>
        <dbReference type="WBParaSite" id="MBELARI_LOCUS7281"/>
    </source>
</evidence>
<dbReference type="WBParaSite" id="MBELARI_LOCUS7281">
    <property type="protein sequence ID" value="MBELARI_LOCUS7281"/>
    <property type="gene ID" value="MBELARI_LOCUS7281"/>
</dbReference>
<feature type="region of interest" description="Disordered" evidence="1">
    <location>
        <begin position="44"/>
        <end position="81"/>
    </location>
</feature>
<dbReference type="AlphaFoldDB" id="A0AAF3FNM2"/>
<feature type="compositionally biased region" description="Basic residues" evidence="1">
    <location>
        <begin position="62"/>
        <end position="81"/>
    </location>
</feature>
<sequence>MMNPGLNIAEFRPRLDTFGTTSSRDSGIDIRDREMSLRTPTPLQTIRESGHEQEVKQNGQNGHHHPHHHHHHHEHRRKHVKNPWRKIEIDTVLWAIVFAMTVFFFRLPISIWFSVRTYWPSMYVSLILWGVLWCLGILVYFHKKDPENEKKMIRKVSLQAITWITLFAAAGT</sequence>
<evidence type="ECO:0000256" key="1">
    <source>
        <dbReference type="SAM" id="MobiDB-lite"/>
    </source>
</evidence>
<proteinExistence type="predicted"/>
<name>A0AAF3FNM2_9BILA</name>
<keyword evidence="2" id="KW-0472">Membrane</keyword>
<keyword evidence="2" id="KW-0812">Transmembrane</keyword>
<feature type="transmembrane region" description="Helical" evidence="2">
    <location>
        <begin position="121"/>
        <end position="141"/>
    </location>
</feature>
<organism evidence="3 4">
    <name type="scientific">Mesorhabditis belari</name>
    <dbReference type="NCBI Taxonomy" id="2138241"/>
    <lineage>
        <taxon>Eukaryota</taxon>
        <taxon>Metazoa</taxon>
        <taxon>Ecdysozoa</taxon>
        <taxon>Nematoda</taxon>
        <taxon>Chromadorea</taxon>
        <taxon>Rhabditida</taxon>
        <taxon>Rhabditina</taxon>
        <taxon>Rhabditomorpha</taxon>
        <taxon>Rhabditoidea</taxon>
        <taxon>Rhabditidae</taxon>
        <taxon>Mesorhabditinae</taxon>
        <taxon>Mesorhabditis</taxon>
    </lineage>
</organism>
<dbReference type="Proteomes" id="UP000887575">
    <property type="component" value="Unassembled WGS sequence"/>
</dbReference>
<evidence type="ECO:0000313" key="3">
    <source>
        <dbReference type="Proteomes" id="UP000887575"/>
    </source>
</evidence>